<dbReference type="SUPFAM" id="SSF48019">
    <property type="entry name" value="post-AAA+ oligomerization domain-like"/>
    <property type="match status" value="1"/>
</dbReference>
<dbReference type="PANTHER" id="PTHR34388:SF1">
    <property type="entry name" value="DNA POLYMERASE III SUBUNIT DELTA"/>
    <property type="match status" value="1"/>
</dbReference>
<dbReference type="Gene3D" id="1.10.8.60">
    <property type="match status" value="1"/>
</dbReference>
<comment type="similarity">
    <text evidence="7">Belongs to the DNA polymerase HolA subunit family.</text>
</comment>
<dbReference type="eggNOG" id="COG1466">
    <property type="taxonomic scope" value="Bacteria"/>
</dbReference>
<dbReference type="EMBL" id="AORV01000011">
    <property type="protein sequence ID" value="EMS73876.1"/>
    <property type="molecule type" value="Genomic_DNA"/>
</dbReference>
<dbReference type="NCBIfam" id="TIGR01128">
    <property type="entry name" value="holA"/>
    <property type="match status" value="1"/>
</dbReference>
<dbReference type="STRING" id="1195236.CTER_0099"/>
<keyword evidence="4 11" id="KW-0548">Nucleotidyltransferase</keyword>
<evidence type="ECO:0000259" key="9">
    <source>
        <dbReference type="Pfam" id="PF06144"/>
    </source>
</evidence>
<dbReference type="GO" id="GO:0003887">
    <property type="term" value="F:DNA-directed DNA polymerase activity"/>
    <property type="evidence" value="ECO:0007669"/>
    <property type="project" value="UniProtKB-KW"/>
</dbReference>
<dbReference type="GO" id="GO:0009360">
    <property type="term" value="C:DNA polymerase III complex"/>
    <property type="evidence" value="ECO:0007669"/>
    <property type="project" value="InterPro"/>
</dbReference>
<dbReference type="PANTHER" id="PTHR34388">
    <property type="entry name" value="DNA POLYMERASE III SUBUNIT DELTA"/>
    <property type="match status" value="1"/>
</dbReference>
<dbReference type="RefSeq" id="WP_004623331.1">
    <property type="nucleotide sequence ID" value="NZ_AORV01000011.1"/>
</dbReference>
<dbReference type="AlphaFoldDB" id="S0FU84"/>
<comment type="catalytic activity">
    <reaction evidence="8">
        <text>DNA(n) + a 2'-deoxyribonucleoside 5'-triphosphate = DNA(n+1) + diphosphate</text>
        <dbReference type="Rhea" id="RHEA:22508"/>
        <dbReference type="Rhea" id="RHEA-COMP:17339"/>
        <dbReference type="Rhea" id="RHEA-COMP:17340"/>
        <dbReference type="ChEBI" id="CHEBI:33019"/>
        <dbReference type="ChEBI" id="CHEBI:61560"/>
        <dbReference type="ChEBI" id="CHEBI:173112"/>
        <dbReference type="EC" id="2.7.7.7"/>
    </reaction>
</comment>
<comment type="caution">
    <text evidence="11">The sequence shown here is derived from an EMBL/GenBank/DDBJ whole genome shotgun (WGS) entry which is preliminary data.</text>
</comment>
<gene>
    <name evidence="11" type="ORF">CTER_0099</name>
</gene>
<evidence type="ECO:0000256" key="2">
    <source>
        <dbReference type="ARBA" id="ARBA00017703"/>
    </source>
</evidence>
<keyword evidence="5" id="KW-0235">DNA replication</keyword>
<accession>S0FU84</accession>
<dbReference type="InterPro" id="IPR027417">
    <property type="entry name" value="P-loop_NTPase"/>
</dbReference>
<evidence type="ECO:0000313" key="11">
    <source>
        <dbReference type="EMBL" id="EMS73876.1"/>
    </source>
</evidence>
<dbReference type="PATRIC" id="fig|1195236.3.peg.401"/>
<sequence length="342" mass="38979">MSLDILKKQLKESRLQNIYLFTGAEEYLKKYYANAISRLIIQEENKEFNYIYFEGKTEVEAIISNCETLPMFSDKKLVVAKNTGLFKGKKGETADSGTDKKSGKDKLAGYLENIPDYTCLIFIESEIDKRIKLVNTIKKCGLIVEMDYQKPADLVKWVVKVFGSYNKSIDQMTASYIVENSEYSMTELLNEIDKLVNYVGNKNEISLKEAEMVCNKTIKSRIFDLTDAISEGNNSRALSLLNDMAALKEPMQKVLFMIIRQIRMVYRIKQLRKQGVREDAAAKQLGLTPFVASKVMNVSRNLDISVLEKAMYYSLELDESIKTGKMSDRIAIELLIASMGQK</sequence>
<feature type="domain" description="DNA polymerase III delta subunit-like C-terminal" evidence="10">
    <location>
        <begin position="220"/>
        <end position="338"/>
    </location>
</feature>
<evidence type="ECO:0000256" key="5">
    <source>
        <dbReference type="ARBA" id="ARBA00022705"/>
    </source>
</evidence>
<evidence type="ECO:0000256" key="6">
    <source>
        <dbReference type="ARBA" id="ARBA00022932"/>
    </source>
</evidence>
<evidence type="ECO:0000256" key="4">
    <source>
        <dbReference type="ARBA" id="ARBA00022695"/>
    </source>
</evidence>
<evidence type="ECO:0000256" key="3">
    <source>
        <dbReference type="ARBA" id="ARBA00022679"/>
    </source>
</evidence>
<name>S0FU84_RUMCE</name>
<keyword evidence="3 11" id="KW-0808">Transferase</keyword>
<reference evidence="11 12" key="1">
    <citation type="journal article" date="2013" name="Genome Announc.">
        <title>Draft Genome Sequence of the Cellulolytic, Mesophilic, Anaerobic Bacterium Clostridium termitidis Strain CT1112 (DSM 5398).</title>
        <authorList>
            <person name="Lal S."/>
            <person name="Ramachandran U."/>
            <person name="Zhang X."/>
            <person name="Munir R."/>
            <person name="Sparling R."/>
            <person name="Levin D.B."/>
        </authorList>
    </citation>
    <scope>NUCLEOTIDE SEQUENCE [LARGE SCALE GENOMIC DNA]</scope>
    <source>
        <strain evidence="11 12">CT1112</strain>
    </source>
</reference>
<evidence type="ECO:0000256" key="7">
    <source>
        <dbReference type="ARBA" id="ARBA00034754"/>
    </source>
</evidence>
<dbReference type="GO" id="GO:0003677">
    <property type="term" value="F:DNA binding"/>
    <property type="evidence" value="ECO:0007669"/>
    <property type="project" value="InterPro"/>
</dbReference>
<dbReference type="InterPro" id="IPR008921">
    <property type="entry name" value="DNA_pol3_clamp-load_cplx_C"/>
</dbReference>
<evidence type="ECO:0000259" key="10">
    <source>
        <dbReference type="Pfam" id="PF21694"/>
    </source>
</evidence>
<evidence type="ECO:0000313" key="12">
    <source>
        <dbReference type="Proteomes" id="UP000014155"/>
    </source>
</evidence>
<dbReference type="Gene3D" id="3.40.50.300">
    <property type="entry name" value="P-loop containing nucleotide triphosphate hydrolases"/>
    <property type="match status" value="1"/>
</dbReference>
<keyword evidence="12" id="KW-1185">Reference proteome</keyword>
<feature type="domain" description="DNA polymerase III delta N-terminal" evidence="9">
    <location>
        <begin position="19"/>
        <end position="145"/>
    </location>
</feature>
<evidence type="ECO:0000256" key="8">
    <source>
        <dbReference type="ARBA" id="ARBA00049244"/>
    </source>
</evidence>
<keyword evidence="6" id="KW-0239">DNA-directed DNA polymerase</keyword>
<evidence type="ECO:0000256" key="1">
    <source>
        <dbReference type="ARBA" id="ARBA00012417"/>
    </source>
</evidence>
<dbReference type="Gene3D" id="1.20.272.10">
    <property type="match status" value="1"/>
</dbReference>
<dbReference type="Pfam" id="PF21694">
    <property type="entry name" value="DNA_pol3_delta_C"/>
    <property type="match status" value="1"/>
</dbReference>
<dbReference type="GO" id="GO:0006261">
    <property type="term" value="P:DNA-templated DNA replication"/>
    <property type="evidence" value="ECO:0007669"/>
    <property type="project" value="TreeGrafter"/>
</dbReference>
<organism evidence="11 12">
    <name type="scientific">Ruminiclostridium cellobioparum subsp. termitidis CT1112</name>
    <dbReference type="NCBI Taxonomy" id="1195236"/>
    <lineage>
        <taxon>Bacteria</taxon>
        <taxon>Bacillati</taxon>
        <taxon>Bacillota</taxon>
        <taxon>Clostridia</taxon>
        <taxon>Eubacteriales</taxon>
        <taxon>Oscillospiraceae</taxon>
        <taxon>Ruminiclostridium</taxon>
    </lineage>
</organism>
<dbReference type="SUPFAM" id="SSF52540">
    <property type="entry name" value="P-loop containing nucleoside triphosphate hydrolases"/>
    <property type="match status" value="1"/>
</dbReference>
<dbReference type="Pfam" id="PF06144">
    <property type="entry name" value="DNA_pol3_delta"/>
    <property type="match status" value="1"/>
</dbReference>
<dbReference type="InterPro" id="IPR010372">
    <property type="entry name" value="DNA_pol3_delta_N"/>
</dbReference>
<dbReference type="InterPro" id="IPR048466">
    <property type="entry name" value="DNA_pol3_delta-like_C"/>
</dbReference>
<proteinExistence type="inferred from homology"/>
<dbReference type="Proteomes" id="UP000014155">
    <property type="component" value="Unassembled WGS sequence"/>
</dbReference>
<dbReference type="EC" id="2.7.7.7" evidence="1"/>
<dbReference type="InterPro" id="IPR005790">
    <property type="entry name" value="DNA_polIII_delta"/>
</dbReference>
<protein>
    <recommendedName>
        <fullName evidence="2">DNA polymerase III subunit delta</fullName>
        <ecNumber evidence="1">2.7.7.7</ecNumber>
    </recommendedName>
</protein>